<dbReference type="NCBIfam" id="TIGR01730">
    <property type="entry name" value="RND_mfp"/>
    <property type="match status" value="1"/>
</dbReference>
<dbReference type="PANTHER" id="PTHR30469">
    <property type="entry name" value="MULTIDRUG RESISTANCE PROTEIN MDTA"/>
    <property type="match status" value="1"/>
</dbReference>
<keyword evidence="3" id="KW-0472">Membrane</keyword>
<keyword evidence="3" id="KW-1133">Transmembrane helix</keyword>
<comment type="similarity">
    <text evidence="1">Belongs to the membrane fusion protein (MFP) (TC 8.A.1) family.</text>
</comment>
<dbReference type="GO" id="GO:1990281">
    <property type="term" value="C:efflux pump complex"/>
    <property type="evidence" value="ECO:0007669"/>
    <property type="project" value="TreeGrafter"/>
</dbReference>
<name>A0A244CQX8_PSEDV</name>
<dbReference type="SUPFAM" id="SSF111369">
    <property type="entry name" value="HlyD-like secretion proteins"/>
    <property type="match status" value="1"/>
</dbReference>
<dbReference type="AlphaFoldDB" id="A0A244CQX8"/>
<proteinExistence type="inferred from homology"/>
<feature type="transmembrane region" description="Helical" evidence="3">
    <location>
        <begin position="12"/>
        <end position="30"/>
    </location>
</feature>
<reference evidence="4 5" key="1">
    <citation type="submission" date="2017-02" db="EMBL/GenBank/DDBJ databases">
        <title>Pseudoalteromonas ulvae TC14 Genome.</title>
        <authorList>
            <person name="Molmeret M."/>
        </authorList>
    </citation>
    <scope>NUCLEOTIDE SEQUENCE [LARGE SCALE GENOMIC DNA]</scope>
    <source>
        <strain evidence="4">TC14</strain>
    </source>
</reference>
<keyword evidence="2" id="KW-0175">Coiled coil</keyword>
<keyword evidence="3" id="KW-0812">Transmembrane</keyword>
<evidence type="ECO:0000256" key="3">
    <source>
        <dbReference type="SAM" id="Phobius"/>
    </source>
</evidence>
<evidence type="ECO:0000256" key="1">
    <source>
        <dbReference type="ARBA" id="ARBA00009477"/>
    </source>
</evidence>
<evidence type="ECO:0000256" key="2">
    <source>
        <dbReference type="SAM" id="Coils"/>
    </source>
</evidence>
<dbReference type="EMBL" id="MWPV01000002">
    <property type="protein sequence ID" value="OUL58004.1"/>
    <property type="molecule type" value="Genomic_DNA"/>
</dbReference>
<organism evidence="4 5">
    <name type="scientific">Pseudoalteromonas ulvae</name>
    <dbReference type="NCBI Taxonomy" id="107327"/>
    <lineage>
        <taxon>Bacteria</taxon>
        <taxon>Pseudomonadati</taxon>
        <taxon>Pseudomonadota</taxon>
        <taxon>Gammaproteobacteria</taxon>
        <taxon>Alteromonadales</taxon>
        <taxon>Pseudoalteromonadaceae</taxon>
        <taxon>Pseudoalteromonas</taxon>
    </lineage>
</organism>
<evidence type="ECO:0000313" key="4">
    <source>
        <dbReference type="EMBL" id="OUL58004.1"/>
    </source>
</evidence>
<protein>
    <submittedName>
        <fullName evidence="4">Uncharacterized protein</fullName>
    </submittedName>
</protein>
<evidence type="ECO:0000313" key="5">
    <source>
        <dbReference type="Proteomes" id="UP000194841"/>
    </source>
</evidence>
<dbReference type="GO" id="GO:0015562">
    <property type="term" value="F:efflux transmembrane transporter activity"/>
    <property type="evidence" value="ECO:0007669"/>
    <property type="project" value="TreeGrafter"/>
</dbReference>
<keyword evidence="5" id="KW-1185">Reference proteome</keyword>
<dbReference type="Gene3D" id="2.40.30.170">
    <property type="match status" value="1"/>
</dbReference>
<sequence length="389" mass="42255">MLDRFDGIKGRWFLTLAIVGLMVLAGYFIVPSAKEKHGKSSDLIKPLPLISVTSVTPTAMNTQLELSGIVKPIENTDIAFQVAGKVAYLHPSFVEGGIVQKGTVLITLDPFDLTAAVTLAKAKVAKANAELEEEKAKASVAKATLALANTPSSNPLAKREPQVNSANASLLAAQTQLHIAQENLARSQYRAPYDALVQLRKVGLGQVIHQGQALGRLANIAKADVHVAIADHQLSLLPELPISNVTIDHHQVVHTGRLTRSIGTRSTATRNATFIVEITDPYGLRKQGKRIEFGEFVHVSVPTKNFKNAALIAHHMVTEGRIWTLSEQNTLRSMPVEIVGNQKHEVIIELPSHHPILLVDKRPEIVRENMAVNVVQSSLALSPFEGHSL</sequence>
<feature type="coiled-coil region" evidence="2">
    <location>
        <begin position="117"/>
        <end position="144"/>
    </location>
</feature>
<dbReference type="Gene3D" id="2.40.50.100">
    <property type="match status" value="1"/>
</dbReference>
<gene>
    <name evidence="4" type="ORF">B1199_06490</name>
</gene>
<dbReference type="RefSeq" id="WP_086743310.1">
    <property type="nucleotide sequence ID" value="NZ_MWPV01000002.1"/>
</dbReference>
<dbReference type="InterPro" id="IPR006143">
    <property type="entry name" value="RND_pump_MFP"/>
</dbReference>
<accession>A0A244CQX8</accession>
<dbReference type="OrthoDB" id="5730196at2"/>
<comment type="caution">
    <text evidence="4">The sequence shown here is derived from an EMBL/GenBank/DDBJ whole genome shotgun (WGS) entry which is preliminary data.</text>
</comment>
<dbReference type="Gene3D" id="1.10.287.470">
    <property type="entry name" value="Helix hairpin bin"/>
    <property type="match status" value="1"/>
</dbReference>
<dbReference type="Proteomes" id="UP000194841">
    <property type="component" value="Unassembled WGS sequence"/>
</dbReference>